<sequence length="266" mass="30198">MTGWCFWDEGDPGVVFFFSDANQDRYIAKWSETTGTLAWQTKLSNAPYCGYPVWGMEARIKDNELHWVWDQRLFSINTSTGKWIDRTFDQDFYKSDNDKTADQVNDGEKGLELPRVINDDYIIYDPRRNIVIGLGSPQVENGIVHVGAYTGQRTSVGRIVEQLLRTTGQMTSSDFDLTPLYDIPVRGYGYATSTDVKSIISELRNLFMFDLVESDGKLVARVRGDEVADVEIPWQMLGSQGGPATTRPITGRRRGCRNPISRRRST</sequence>
<feature type="compositionally biased region" description="Basic residues" evidence="1">
    <location>
        <begin position="250"/>
        <end position="266"/>
    </location>
</feature>
<protein>
    <submittedName>
        <fullName evidence="2">Uncharacterized protein</fullName>
    </submittedName>
</protein>
<reference evidence="2" key="1">
    <citation type="submission" date="2024-10" db="EMBL/GenBank/DDBJ databases">
        <title>Genetic diversity among independent isolates of the Dolichocephalovirinae subfamily.</title>
        <authorList>
            <person name="Ely B."/>
            <person name="Thomas Q."/>
            <person name="Mohammadi T."/>
        </authorList>
    </citation>
    <scope>NUCLEOTIDE SEQUENCE</scope>
</reference>
<gene>
    <name evidence="2" type="ORF">BL57_109</name>
</gene>
<evidence type="ECO:0000313" key="2">
    <source>
        <dbReference type="EMBL" id="XHV10581.1"/>
    </source>
</evidence>
<evidence type="ECO:0000256" key="1">
    <source>
        <dbReference type="SAM" id="MobiDB-lite"/>
    </source>
</evidence>
<accession>A0AB74UGQ9</accession>
<name>A0AB74UGQ9_9VIRU</name>
<proteinExistence type="predicted"/>
<dbReference type="EMBL" id="PQ287320">
    <property type="protein sequence ID" value="XHV10581.1"/>
    <property type="molecule type" value="Genomic_DNA"/>
</dbReference>
<organism evidence="2">
    <name type="scientific">Caulobacter phage BL57</name>
    <dbReference type="NCBI Taxonomy" id="3348355"/>
    <lineage>
        <taxon>Viruses</taxon>
    </lineage>
</organism>
<feature type="region of interest" description="Disordered" evidence="1">
    <location>
        <begin position="239"/>
        <end position="266"/>
    </location>
</feature>